<dbReference type="GO" id="GO:0000786">
    <property type="term" value="C:nucleosome"/>
    <property type="evidence" value="ECO:0007669"/>
    <property type="project" value="UniProtKB-KW"/>
</dbReference>
<evidence type="ECO:0000256" key="2">
    <source>
        <dbReference type="ARBA" id="ARBA00010343"/>
    </source>
</evidence>
<dbReference type="GO" id="GO:0030527">
    <property type="term" value="F:structural constituent of chromatin"/>
    <property type="evidence" value="ECO:0007669"/>
    <property type="project" value="InterPro"/>
</dbReference>
<dbReference type="GO" id="GO:0046982">
    <property type="term" value="F:protein heterodimerization activity"/>
    <property type="evidence" value="ECO:0007669"/>
    <property type="project" value="InterPro"/>
</dbReference>
<evidence type="ECO:0000256" key="5">
    <source>
        <dbReference type="SAM" id="MobiDB-lite"/>
    </source>
</evidence>
<dbReference type="Gene3D" id="1.10.20.10">
    <property type="entry name" value="Histone, subunit A"/>
    <property type="match status" value="2"/>
</dbReference>
<comment type="caution">
    <text evidence="6">The sequence shown here is derived from an EMBL/GenBank/DDBJ whole genome shotgun (WGS) entry which is preliminary data.</text>
</comment>
<keyword evidence="4" id="KW-0544">Nucleosome core</keyword>
<dbReference type="AlphaFoldDB" id="A0A4S9JHQ3"/>
<feature type="non-terminal residue" evidence="6">
    <location>
        <position position="1"/>
    </location>
</feature>
<comment type="similarity">
    <text evidence="2">Belongs to the histone H3 family.</text>
</comment>
<dbReference type="SUPFAM" id="SSF47113">
    <property type="entry name" value="Histone-fold"/>
    <property type="match status" value="1"/>
</dbReference>
<accession>A0A4S9JHQ3</accession>
<keyword evidence="3" id="KW-0158">Chromosome</keyword>
<gene>
    <name evidence="6" type="ORF">D6D01_10405</name>
</gene>
<feature type="compositionally biased region" description="Low complexity" evidence="5">
    <location>
        <begin position="140"/>
        <end position="150"/>
    </location>
</feature>
<name>A0A4S9JHQ3_AURPU</name>
<dbReference type="Proteomes" id="UP000306584">
    <property type="component" value="Unassembled WGS sequence"/>
</dbReference>
<proteinExistence type="inferred from homology"/>
<evidence type="ECO:0008006" key="8">
    <source>
        <dbReference type="Google" id="ProtNLM"/>
    </source>
</evidence>
<keyword evidence="4" id="KW-0238">DNA-binding</keyword>
<evidence type="ECO:0000256" key="1">
    <source>
        <dbReference type="ARBA" id="ARBA00004286"/>
    </source>
</evidence>
<dbReference type="InterPro" id="IPR009072">
    <property type="entry name" value="Histone-fold"/>
</dbReference>
<dbReference type="SMART" id="SM00428">
    <property type="entry name" value="H3"/>
    <property type="match status" value="1"/>
</dbReference>
<reference evidence="6 7" key="1">
    <citation type="submission" date="2018-10" db="EMBL/GenBank/DDBJ databases">
        <title>Fifty Aureobasidium pullulans genomes reveal a recombining polyextremotolerant generalist.</title>
        <authorList>
            <person name="Gostincar C."/>
            <person name="Turk M."/>
            <person name="Zajc J."/>
            <person name="Gunde-Cimerman N."/>
        </authorList>
    </citation>
    <scope>NUCLEOTIDE SEQUENCE [LARGE SCALE GENOMIC DNA]</scope>
    <source>
        <strain evidence="6 7">EXF-6604</strain>
    </source>
</reference>
<feature type="region of interest" description="Disordered" evidence="5">
    <location>
        <begin position="118"/>
        <end position="166"/>
    </location>
</feature>
<feature type="region of interest" description="Disordered" evidence="5">
    <location>
        <begin position="57"/>
        <end position="95"/>
    </location>
</feature>
<organism evidence="6 7">
    <name type="scientific">Aureobasidium pullulans</name>
    <name type="common">Black yeast</name>
    <name type="synonym">Pullularia pullulans</name>
    <dbReference type="NCBI Taxonomy" id="5580"/>
    <lineage>
        <taxon>Eukaryota</taxon>
        <taxon>Fungi</taxon>
        <taxon>Dikarya</taxon>
        <taxon>Ascomycota</taxon>
        <taxon>Pezizomycotina</taxon>
        <taxon>Dothideomycetes</taxon>
        <taxon>Dothideomycetidae</taxon>
        <taxon>Dothideales</taxon>
        <taxon>Saccotheciaceae</taxon>
        <taxon>Aureobasidium</taxon>
    </lineage>
</organism>
<sequence>IDVDIEGLDIGSLGNKYNRIYNLDRGRNLKDNAFSDDPTKTNDDTELQVLEWIAKLRAAPTTPTKGKNRREGPSKRPKTPISLGDEGLESPLDSNVKEPVVRKKLITKKLKLISASDIKDSNSKPNPLLTIRGSKRRVRGPSATRSGSRSTRGKAVPASRGSTRGKTVLASKRLAKIPPKKNLPKSSKRKKDREVCIYNLARKGNVLADKAPRFVLSTNTKKGGLNALSKIRHYQRTTSTLLPILPFSRLVALEAYLVMMFKIVNLSAIHAKRVTIQTKDF</sequence>
<evidence type="ECO:0000313" key="6">
    <source>
        <dbReference type="EMBL" id="THY00680.1"/>
    </source>
</evidence>
<comment type="subcellular location">
    <subcellularLocation>
        <location evidence="1">Chromosome</location>
    </subcellularLocation>
</comment>
<dbReference type="GO" id="GO:0003677">
    <property type="term" value="F:DNA binding"/>
    <property type="evidence" value="ECO:0007669"/>
    <property type="project" value="InterPro"/>
</dbReference>
<evidence type="ECO:0000313" key="7">
    <source>
        <dbReference type="Proteomes" id="UP000306584"/>
    </source>
</evidence>
<evidence type="ECO:0000256" key="4">
    <source>
        <dbReference type="ARBA" id="ARBA00023269"/>
    </source>
</evidence>
<dbReference type="InterPro" id="IPR000164">
    <property type="entry name" value="Histone_H3/CENP-A"/>
</dbReference>
<protein>
    <recommendedName>
        <fullName evidence="8">Histone H2A/H2B/H3 domain-containing protein</fullName>
    </recommendedName>
</protein>
<dbReference type="PRINTS" id="PR00622">
    <property type="entry name" value="HISTONEH3"/>
</dbReference>
<dbReference type="EMBL" id="QZBD01001039">
    <property type="protein sequence ID" value="THY00680.1"/>
    <property type="molecule type" value="Genomic_DNA"/>
</dbReference>
<evidence type="ECO:0000256" key="3">
    <source>
        <dbReference type="ARBA" id="ARBA00022454"/>
    </source>
</evidence>